<dbReference type="Proteomes" id="UP000799444">
    <property type="component" value="Unassembled WGS sequence"/>
</dbReference>
<sequence>MSFPYDTERSMEVTKVSIVLKDTVDWRNWYQYQKQLAGARGIWKYTDPDGTDEFYMANKEPSEPSLENDLEEKEREVYKEAMALWEKRLANFKTLKKVYEGFSLQILGTIATEHLFMIISEISPRRRIQILRCHGHRQVDYNVMDQ</sequence>
<evidence type="ECO:0000313" key="1">
    <source>
        <dbReference type="EMBL" id="KAF2729657.1"/>
    </source>
</evidence>
<reference evidence="1" key="1">
    <citation type="journal article" date="2020" name="Stud. Mycol.">
        <title>101 Dothideomycetes genomes: a test case for predicting lifestyles and emergence of pathogens.</title>
        <authorList>
            <person name="Haridas S."/>
            <person name="Albert R."/>
            <person name="Binder M."/>
            <person name="Bloem J."/>
            <person name="Labutti K."/>
            <person name="Salamov A."/>
            <person name="Andreopoulos B."/>
            <person name="Baker S."/>
            <person name="Barry K."/>
            <person name="Bills G."/>
            <person name="Bluhm B."/>
            <person name="Cannon C."/>
            <person name="Castanera R."/>
            <person name="Culley D."/>
            <person name="Daum C."/>
            <person name="Ezra D."/>
            <person name="Gonzalez J."/>
            <person name="Henrissat B."/>
            <person name="Kuo A."/>
            <person name="Liang C."/>
            <person name="Lipzen A."/>
            <person name="Lutzoni F."/>
            <person name="Magnuson J."/>
            <person name="Mondo S."/>
            <person name="Nolan M."/>
            <person name="Ohm R."/>
            <person name="Pangilinan J."/>
            <person name="Park H.-J."/>
            <person name="Ramirez L."/>
            <person name="Alfaro M."/>
            <person name="Sun H."/>
            <person name="Tritt A."/>
            <person name="Yoshinaga Y."/>
            <person name="Zwiers L.-H."/>
            <person name="Turgeon B."/>
            <person name="Goodwin S."/>
            <person name="Spatafora J."/>
            <person name="Crous P."/>
            <person name="Grigoriev I."/>
        </authorList>
    </citation>
    <scope>NUCLEOTIDE SEQUENCE</scope>
    <source>
        <strain evidence="1">CBS 125425</strain>
    </source>
</reference>
<gene>
    <name evidence="1" type="ORF">EJ04DRAFT_501892</name>
</gene>
<dbReference type="EMBL" id="ML996238">
    <property type="protein sequence ID" value="KAF2729657.1"/>
    <property type="molecule type" value="Genomic_DNA"/>
</dbReference>
<name>A0A9P4UV70_9PLEO</name>
<organism evidence="1 2">
    <name type="scientific">Polyplosphaeria fusca</name>
    <dbReference type="NCBI Taxonomy" id="682080"/>
    <lineage>
        <taxon>Eukaryota</taxon>
        <taxon>Fungi</taxon>
        <taxon>Dikarya</taxon>
        <taxon>Ascomycota</taxon>
        <taxon>Pezizomycotina</taxon>
        <taxon>Dothideomycetes</taxon>
        <taxon>Pleosporomycetidae</taxon>
        <taxon>Pleosporales</taxon>
        <taxon>Tetraplosphaeriaceae</taxon>
        <taxon>Polyplosphaeria</taxon>
    </lineage>
</organism>
<proteinExistence type="predicted"/>
<comment type="caution">
    <text evidence="1">The sequence shown here is derived from an EMBL/GenBank/DDBJ whole genome shotgun (WGS) entry which is preliminary data.</text>
</comment>
<evidence type="ECO:0000313" key="2">
    <source>
        <dbReference type="Proteomes" id="UP000799444"/>
    </source>
</evidence>
<dbReference type="OrthoDB" id="3781185at2759"/>
<keyword evidence="2" id="KW-1185">Reference proteome</keyword>
<dbReference type="AlphaFoldDB" id="A0A9P4UV70"/>
<protein>
    <submittedName>
        <fullName evidence="1">Uncharacterized protein</fullName>
    </submittedName>
</protein>
<accession>A0A9P4UV70</accession>